<evidence type="ECO:0000313" key="1">
    <source>
        <dbReference type="EMBL" id="MPM66711.1"/>
    </source>
</evidence>
<sequence>MEAVLIVLDGVAFEADVADLEPFEHTHADEVDHAVGDDEVGEFQVPHIAEVERGSGAGVHVEDVGVFEVGASPFVAVPDAAGDMDGGVAEGVVAVGQQKILRPVVGFAAVDDLRPGIGLERGKGIDLQRAGDAIGPRRNEHLFAPAVQRGLNRGIIIGDAVPGRPVLSDIVNHPKAPL</sequence>
<comment type="caution">
    <text evidence="1">The sequence shown here is derived from an EMBL/GenBank/DDBJ whole genome shotgun (WGS) entry which is preliminary data.</text>
</comment>
<dbReference type="AlphaFoldDB" id="A0A645BQ68"/>
<gene>
    <name evidence="1" type="ORF">SDC9_113622</name>
</gene>
<protein>
    <submittedName>
        <fullName evidence="1">Uncharacterized protein</fullName>
    </submittedName>
</protein>
<dbReference type="EMBL" id="VSSQ01021254">
    <property type="protein sequence ID" value="MPM66711.1"/>
    <property type="molecule type" value="Genomic_DNA"/>
</dbReference>
<name>A0A645BQ68_9ZZZZ</name>
<proteinExistence type="predicted"/>
<reference evidence="1" key="1">
    <citation type="submission" date="2019-08" db="EMBL/GenBank/DDBJ databases">
        <authorList>
            <person name="Kucharzyk K."/>
            <person name="Murdoch R.W."/>
            <person name="Higgins S."/>
            <person name="Loffler F."/>
        </authorList>
    </citation>
    <scope>NUCLEOTIDE SEQUENCE</scope>
</reference>
<organism evidence="1">
    <name type="scientific">bioreactor metagenome</name>
    <dbReference type="NCBI Taxonomy" id="1076179"/>
    <lineage>
        <taxon>unclassified sequences</taxon>
        <taxon>metagenomes</taxon>
        <taxon>ecological metagenomes</taxon>
    </lineage>
</organism>
<accession>A0A645BQ68</accession>